<sequence length="740" mass="76961">MTQTRRSPARLPQVLPLALVLATALPPAAAAADSVAGQFGEWAGTTTVTRSMTLRELGFKQPLVLSGQESQREIYLPVPAGVATHDAQLQVDARYVRGHPGRSASLLSIDGDPVSARSITDAQGDVSQLIGIDGFARPNGFVRFGVGWWSVVSEYRCADQSAPANVLRLSPESRFSYRFDGRAIDTVAKAWGALPATVRLLVEGRASSVQSYDTAWRVGTALENGGKRVDVVALPAVGASVDLRGLAIPASLAGIPAYAALSDRSASHRIGSLAEVGALLSLGDGSPLAVDVAVLSDPLRAGVRAALDVLGTQVASAAPDAAGAFAAWRKADMAGFEQPAGTASVQVALVGGHPTLLVASGAGAKVAGLLTQQWRAYALGRALQVSTALLPPADKNVVLLGRLGDMAGTQDIVSRGDRTANFDLGALSSEGRLPSEVVVDVSAAPNPAGQGAVASIFFNDYLLGAKVLNADGRPQRLVATVPSYALASRNQVRISFLRQPARPYCHDPATGYPVSVLPSSHIRLADRSLAADFVGAASQLAGAHEVFVPSSWLQDAPVSLTKVIHLAGATGASPMQAVLKVGAANTAIAPTGPYLSFVLAPQGLAQSGAVRDGKLVISGPGKQVLLDLAGLDRAALVEVVGSGASTGVIYRELGTQGPQIAEPFRLIRGNLALLDANGVVQDFDGQDPTGARMAEQNNPQPMWQQHMVWLVVLVAVIVFMLLAARVVQIRRRRRDAQNGN</sequence>
<keyword evidence="2" id="KW-0732">Signal</keyword>
<evidence type="ECO:0000313" key="3">
    <source>
        <dbReference type="EMBL" id="SBV86701.1"/>
    </source>
</evidence>
<organism evidence="3 4">
    <name type="scientific">Xanthomonas graminis pv. graminis</name>
    <dbReference type="NCBI Taxonomy" id="134874"/>
    <lineage>
        <taxon>Bacteria</taxon>
        <taxon>Pseudomonadati</taxon>
        <taxon>Pseudomonadota</taxon>
        <taxon>Gammaproteobacteria</taxon>
        <taxon>Lysobacterales</taxon>
        <taxon>Lysobacteraceae</taxon>
        <taxon>Xanthomonas</taxon>
        <taxon>Xanthomonas translucens group</taxon>
        <taxon>Xanthomonas graminis</taxon>
    </lineage>
</organism>
<accession>A0A1M4J4L9</accession>
<keyword evidence="1" id="KW-0472">Membrane</keyword>
<keyword evidence="1" id="KW-0812">Transmembrane</keyword>
<dbReference type="RefSeq" id="WP_009576308.1">
    <property type="nucleotide sequence ID" value="NZ_CP076252.1"/>
</dbReference>
<protein>
    <recommendedName>
        <fullName evidence="5">Cyclic di-GMP-binding protein</fullName>
    </recommendedName>
</protein>
<feature type="signal peptide" evidence="2">
    <location>
        <begin position="1"/>
        <end position="31"/>
    </location>
</feature>
<dbReference type="Proteomes" id="UP000184997">
    <property type="component" value="Unassembled WGS sequence"/>
</dbReference>
<feature type="chain" id="PRO_5030030950" description="Cyclic di-GMP-binding protein" evidence="2">
    <location>
        <begin position="32"/>
        <end position="740"/>
    </location>
</feature>
<evidence type="ECO:0000256" key="2">
    <source>
        <dbReference type="SAM" id="SignalP"/>
    </source>
</evidence>
<evidence type="ECO:0000256" key="1">
    <source>
        <dbReference type="SAM" id="Phobius"/>
    </source>
</evidence>
<evidence type="ECO:0008006" key="5">
    <source>
        <dbReference type="Google" id="ProtNLM"/>
    </source>
</evidence>
<dbReference type="AlphaFoldDB" id="A0A1M4J4L9"/>
<keyword evidence="1" id="KW-1133">Transmembrane helix</keyword>
<dbReference type="Gene3D" id="2.60.120.260">
    <property type="entry name" value="Galactose-binding domain-like"/>
    <property type="match status" value="1"/>
</dbReference>
<feature type="transmembrane region" description="Helical" evidence="1">
    <location>
        <begin position="707"/>
        <end position="727"/>
    </location>
</feature>
<gene>
    <name evidence="3" type="ORF">XTGNCPPB3709_0608</name>
</gene>
<name>A0A1M4J4L9_9XANT</name>
<proteinExistence type="predicted"/>
<evidence type="ECO:0000313" key="4">
    <source>
        <dbReference type="Proteomes" id="UP000184997"/>
    </source>
</evidence>
<reference evidence="4" key="1">
    <citation type="submission" date="2016-07" db="EMBL/GenBank/DDBJ databases">
        <authorList>
            <person name="Florea S."/>
            <person name="Webb J.S."/>
            <person name="Jaromczyk J."/>
            <person name="Schardl C.L."/>
        </authorList>
    </citation>
    <scope>NUCLEOTIDE SEQUENCE [LARGE SCALE GENOMIC DNA]</scope>
</reference>
<dbReference type="EMBL" id="FLUK01000058">
    <property type="protein sequence ID" value="SBV86701.1"/>
    <property type="molecule type" value="Genomic_DNA"/>
</dbReference>